<dbReference type="EMBL" id="GL945017">
    <property type="protein sequence ID" value="EGN57763.1"/>
    <property type="molecule type" value="Genomic_DNA"/>
</dbReference>
<evidence type="ECO:0000256" key="1">
    <source>
        <dbReference type="ARBA" id="ARBA00022603"/>
    </source>
</evidence>
<dbReference type="HOGENOM" id="CLU_069348_0_0_10"/>
<dbReference type="PIRSF" id="PIRSF028177">
    <property type="entry name" value="Polyketide_synth_Omtfrase_TcmP"/>
    <property type="match status" value="1"/>
</dbReference>
<dbReference type="CDD" id="cd00636">
    <property type="entry name" value="TroA-like"/>
    <property type="match status" value="1"/>
</dbReference>
<evidence type="ECO:0000256" key="2">
    <source>
        <dbReference type="ARBA" id="ARBA00022679"/>
    </source>
</evidence>
<sequence>MKTEQLTSIPETMLITLWAKAQEAHRPDALLQDLYAAQMIKQIDYDFSKFKAAKMSQVGVCIRAKLIDDETQRFLSEHPDGTVIQLGAGIDARYQRLGCPSVGHWYDLDLEEVITIRRKLIPETENNTCIAMSLFDYQWIDIIKKDGRPVLIIIEGVLMYFEEDKVKELMNELCKRFDKATVLMDILVFVALKHAKQHEAVGKTNHKAEFLWSVLYAEDMEKWNNRLHLTREYFMSDYDRGRYPWLLRILYKIPYCYRRLNQRVVRLDIY</sequence>
<dbReference type="OrthoDB" id="9800233at2"/>
<evidence type="ECO:0000313" key="3">
    <source>
        <dbReference type="EMBL" id="EGN57763.1"/>
    </source>
</evidence>
<keyword evidence="4" id="KW-1185">Reference proteome</keyword>
<dbReference type="RefSeq" id="WP_007575544.1">
    <property type="nucleotide sequence ID" value="NZ_BPTS01000002.1"/>
</dbReference>
<dbReference type="Pfam" id="PF04072">
    <property type="entry name" value="LCM"/>
    <property type="match status" value="1"/>
</dbReference>
<dbReference type="Gene3D" id="3.40.50.150">
    <property type="entry name" value="Vaccinia Virus protein VP39"/>
    <property type="match status" value="1"/>
</dbReference>
<dbReference type="Proteomes" id="UP000002772">
    <property type="component" value="Unassembled WGS sequence"/>
</dbReference>
<dbReference type="InterPro" id="IPR016874">
    <property type="entry name" value="TcmP-like"/>
</dbReference>
<dbReference type="AlphaFoldDB" id="F8N9U6"/>
<dbReference type="SUPFAM" id="SSF53335">
    <property type="entry name" value="S-adenosyl-L-methionine-dependent methyltransferases"/>
    <property type="match status" value="1"/>
</dbReference>
<dbReference type="GO" id="GO:0032259">
    <property type="term" value="P:methylation"/>
    <property type="evidence" value="ECO:0007669"/>
    <property type="project" value="UniProtKB-KW"/>
</dbReference>
<name>F8N9U6_9BACT</name>
<gene>
    <name evidence="3" type="ORF">Premu_2384</name>
</gene>
<organism evidence="3 4">
    <name type="scientific">Hallella multisaccharivorax DSM 17128</name>
    <dbReference type="NCBI Taxonomy" id="688246"/>
    <lineage>
        <taxon>Bacteria</taxon>
        <taxon>Pseudomonadati</taxon>
        <taxon>Bacteroidota</taxon>
        <taxon>Bacteroidia</taxon>
        <taxon>Bacteroidales</taxon>
        <taxon>Prevotellaceae</taxon>
        <taxon>Hallella</taxon>
    </lineage>
</organism>
<dbReference type="InterPro" id="IPR029063">
    <property type="entry name" value="SAM-dependent_MTases_sf"/>
</dbReference>
<dbReference type="PANTHER" id="PTHR43619:SF2">
    <property type="entry name" value="S-ADENOSYL-L-METHIONINE-DEPENDENT METHYLTRANSFERASES SUPERFAMILY PROTEIN"/>
    <property type="match status" value="1"/>
</dbReference>
<proteinExistence type="predicted"/>
<reference evidence="4" key="1">
    <citation type="journal article" date="2011" name="Stand. Genomic Sci.">
        <title>Non-contiguous finished genome sequence of the opportunistic oral pathogen Prevotella multisaccharivorax type strain (PPPA20).</title>
        <authorList>
            <person name="Pati A."/>
            <person name="Gronow S."/>
            <person name="Lu M."/>
            <person name="Lapidus A."/>
            <person name="Nolan M."/>
            <person name="Lucas S."/>
            <person name="Hammon N."/>
            <person name="Deshpande S."/>
            <person name="Cheng J.F."/>
            <person name="Tapia R."/>
            <person name="Han C."/>
            <person name="Goodwin L."/>
            <person name="Pitluck S."/>
            <person name="Liolios K."/>
            <person name="Pagani I."/>
            <person name="Mavromatis K."/>
            <person name="Mikhailova N."/>
            <person name="Huntemann M."/>
            <person name="Chen A."/>
            <person name="Palaniappan K."/>
            <person name="Land M."/>
            <person name="Hauser L."/>
            <person name="Detter J.C."/>
            <person name="Brambilla E.M."/>
            <person name="Rohde M."/>
            <person name="Goker M."/>
            <person name="Woyke T."/>
            <person name="Bristow J."/>
            <person name="Eisen J.A."/>
            <person name="Markowitz V."/>
            <person name="Hugenholtz P."/>
            <person name="Kyrpides N.C."/>
            <person name="Klenk H.P."/>
            <person name="Ivanova N."/>
        </authorList>
    </citation>
    <scope>NUCLEOTIDE SEQUENCE [LARGE SCALE GENOMIC DNA]</scope>
    <source>
        <strain evidence="4">DSM 17128</strain>
    </source>
</reference>
<evidence type="ECO:0000313" key="4">
    <source>
        <dbReference type="Proteomes" id="UP000002772"/>
    </source>
</evidence>
<accession>F8N9U6</accession>
<dbReference type="GO" id="GO:0008168">
    <property type="term" value="F:methyltransferase activity"/>
    <property type="evidence" value="ECO:0007669"/>
    <property type="project" value="UniProtKB-KW"/>
</dbReference>
<protein>
    <submittedName>
        <fullName evidence="3">O-methyltransferase domain protein</fullName>
    </submittedName>
</protein>
<dbReference type="PANTHER" id="PTHR43619">
    <property type="entry name" value="S-ADENOSYL-L-METHIONINE-DEPENDENT METHYLTRANSFERASE YKTD-RELATED"/>
    <property type="match status" value="1"/>
</dbReference>
<dbReference type="STRING" id="688246.Premu_2384"/>
<dbReference type="eggNOG" id="COG3315">
    <property type="taxonomic scope" value="Bacteria"/>
</dbReference>
<keyword evidence="1 3" id="KW-0489">Methyltransferase</keyword>
<keyword evidence="2 3" id="KW-0808">Transferase</keyword>
<dbReference type="InterPro" id="IPR007213">
    <property type="entry name" value="Ppm1/Ppm2/Tcmp"/>
</dbReference>